<feature type="transmembrane region" description="Helical" evidence="1">
    <location>
        <begin position="33"/>
        <end position="52"/>
    </location>
</feature>
<keyword evidence="1" id="KW-0812">Transmembrane</keyword>
<evidence type="ECO:0008006" key="4">
    <source>
        <dbReference type="Google" id="ProtNLM"/>
    </source>
</evidence>
<protein>
    <recommendedName>
        <fullName evidence="4">Transmembrane protein</fullName>
    </recommendedName>
</protein>
<reference evidence="3" key="1">
    <citation type="journal article" date="2018" name="Nat. Plants">
        <title>Whole-genome landscape of Medicago truncatula symbiotic genes.</title>
        <authorList>
            <person name="Pecrix Y."/>
            <person name="Staton S.E."/>
            <person name="Sallet E."/>
            <person name="Lelandais-Briere C."/>
            <person name="Moreau S."/>
            <person name="Carrere S."/>
            <person name="Blein T."/>
            <person name="Jardinaud M.F."/>
            <person name="Latrasse D."/>
            <person name="Zouine M."/>
            <person name="Zahm M."/>
            <person name="Kreplak J."/>
            <person name="Mayjonade B."/>
            <person name="Satge C."/>
            <person name="Perez M."/>
            <person name="Cauet S."/>
            <person name="Marande W."/>
            <person name="Chantry-Darmon C."/>
            <person name="Lopez-Roques C."/>
            <person name="Bouchez O."/>
            <person name="Berard A."/>
            <person name="Debelle F."/>
            <person name="Munos S."/>
            <person name="Bendahmane A."/>
            <person name="Berges H."/>
            <person name="Niebel A."/>
            <person name="Buitink J."/>
            <person name="Frugier F."/>
            <person name="Benhamed M."/>
            <person name="Crespi M."/>
            <person name="Gouzy J."/>
            <person name="Gamas P."/>
        </authorList>
    </citation>
    <scope>NUCLEOTIDE SEQUENCE [LARGE SCALE GENOMIC DNA]</scope>
    <source>
        <strain evidence="3">cv. Jemalong A17</strain>
    </source>
</reference>
<name>A0A396GHW2_MEDTR</name>
<dbReference type="AlphaFoldDB" id="A0A396GHW2"/>
<evidence type="ECO:0000313" key="2">
    <source>
        <dbReference type="EMBL" id="RHN39731.1"/>
    </source>
</evidence>
<organism evidence="2 3">
    <name type="scientific">Medicago truncatula</name>
    <name type="common">Barrel medic</name>
    <name type="synonym">Medicago tribuloides</name>
    <dbReference type="NCBI Taxonomy" id="3880"/>
    <lineage>
        <taxon>Eukaryota</taxon>
        <taxon>Viridiplantae</taxon>
        <taxon>Streptophyta</taxon>
        <taxon>Embryophyta</taxon>
        <taxon>Tracheophyta</taxon>
        <taxon>Spermatophyta</taxon>
        <taxon>Magnoliopsida</taxon>
        <taxon>eudicotyledons</taxon>
        <taxon>Gunneridae</taxon>
        <taxon>Pentapetalae</taxon>
        <taxon>rosids</taxon>
        <taxon>fabids</taxon>
        <taxon>Fabales</taxon>
        <taxon>Fabaceae</taxon>
        <taxon>Papilionoideae</taxon>
        <taxon>50 kb inversion clade</taxon>
        <taxon>NPAAA clade</taxon>
        <taxon>Hologalegina</taxon>
        <taxon>IRL clade</taxon>
        <taxon>Trifolieae</taxon>
        <taxon>Medicago</taxon>
    </lineage>
</organism>
<dbReference type="Proteomes" id="UP000265566">
    <property type="component" value="Chromosome 8"/>
</dbReference>
<evidence type="ECO:0000256" key="1">
    <source>
        <dbReference type="SAM" id="Phobius"/>
    </source>
</evidence>
<sequence>MMKEIILRGALLLGILFSLCFFLSFSSAGFHNLVYLLVAFALFCTILCWEPTDKKKKKKKKKKNIELPLQKKKISKNGVPKETYRTKIVTAPKPKKLANNDKFGAVWSPFYF</sequence>
<evidence type="ECO:0000313" key="3">
    <source>
        <dbReference type="Proteomes" id="UP000265566"/>
    </source>
</evidence>
<feature type="transmembrane region" description="Helical" evidence="1">
    <location>
        <begin position="5"/>
        <end position="27"/>
    </location>
</feature>
<keyword evidence="1" id="KW-1133">Transmembrane helix</keyword>
<dbReference type="EMBL" id="PSQE01000008">
    <property type="protein sequence ID" value="RHN39731.1"/>
    <property type="molecule type" value="Genomic_DNA"/>
</dbReference>
<comment type="caution">
    <text evidence="2">The sequence shown here is derived from an EMBL/GenBank/DDBJ whole genome shotgun (WGS) entry which is preliminary data.</text>
</comment>
<keyword evidence="1" id="KW-0472">Membrane</keyword>
<accession>A0A396GHW2</accession>
<gene>
    <name evidence="2" type="ORF">MtrunA17_Chr8g0347081</name>
</gene>
<proteinExistence type="predicted"/>
<dbReference type="Gramene" id="rna45792">
    <property type="protein sequence ID" value="RHN39731.1"/>
    <property type="gene ID" value="gene45792"/>
</dbReference>